<proteinExistence type="predicted"/>
<dbReference type="OrthoDB" id="10410290at2759"/>
<dbReference type="EMBL" id="ML995811">
    <property type="protein sequence ID" value="KAF2773326.1"/>
    <property type="molecule type" value="Genomic_DNA"/>
</dbReference>
<name>A0A6G1LKD7_9PEZI</name>
<evidence type="ECO:0000313" key="2">
    <source>
        <dbReference type="EMBL" id="KAF2773326.1"/>
    </source>
</evidence>
<keyword evidence="3" id="KW-1185">Reference proteome</keyword>
<dbReference type="Proteomes" id="UP000799436">
    <property type="component" value="Unassembled WGS sequence"/>
</dbReference>
<feature type="region of interest" description="Disordered" evidence="1">
    <location>
        <begin position="165"/>
        <end position="203"/>
    </location>
</feature>
<evidence type="ECO:0000313" key="3">
    <source>
        <dbReference type="Proteomes" id="UP000799436"/>
    </source>
</evidence>
<protein>
    <submittedName>
        <fullName evidence="2">Uncharacterized protein</fullName>
    </submittedName>
</protein>
<sequence length="328" mass="36153">MNPMSLNVGQQGDKFLLVHHSCEPEDAKVLTRFKSDFYQVPNDSHPDNPRVRVRIPRLGESTEYGWRCGARDCEKCEKTAGTLTSLTIPVAISHGISGVPVQEQSGEILGILAVRGLRHRHATTFAQPKQAQDGGIRAPSFTAQRTYAPSQASTSIKGLPRLVASNDQQGSSQPLLRSVSTVAPSITAKRSPTASKPSDTRSTKMVAFAEDAEQSLFVSKGEEEFVLPTQKTPRAPKCKRSSSGGAIDREDGQSPVQTSCRPKSKAKEAATVSPREASREREVFDETQELDGEELTRPIKRLKESRAQRKAREQRELEMVMSWDRAEK</sequence>
<accession>A0A6G1LKD7</accession>
<evidence type="ECO:0000256" key="1">
    <source>
        <dbReference type="SAM" id="MobiDB-lite"/>
    </source>
</evidence>
<organism evidence="2 3">
    <name type="scientific">Teratosphaeria nubilosa</name>
    <dbReference type="NCBI Taxonomy" id="161662"/>
    <lineage>
        <taxon>Eukaryota</taxon>
        <taxon>Fungi</taxon>
        <taxon>Dikarya</taxon>
        <taxon>Ascomycota</taxon>
        <taxon>Pezizomycotina</taxon>
        <taxon>Dothideomycetes</taxon>
        <taxon>Dothideomycetidae</taxon>
        <taxon>Mycosphaerellales</taxon>
        <taxon>Teratosphaeriaceae</taxon>
        <taxon>Teratosphaeria</taxon>
    </lineage>
</organism>
<feature type="compositionally biased region" description="Basic and acidic residues" evidence="1">
    <location>
        <begin position="294"/>
        <end position="316"/>
    </location>
</feature>
<gene>
    <name evidence="2" type="ORF">EJ03DRAFT_347839</name>
</gene>
<dbReference type="AlphaFoldDB" id="A0A6G1LKD7"/>
<feature type="region of interest" description="Disordered" evidence="1">
    <location>
        <begin position="227"/>
        <end position="316"/>
    </location>
</feature>
<feature type="compositionally biased region" description="Polar residues" evidence="1">
    <location>
        <begin position="165"/>
        <end position="197"/>
    </location>
</feature>
<reference evidence="2" key="1">
    <citation type="journal article" date="2020" name="Stud. Mycol.">
        <title>101 Dothideomycetes genomes: a test case for predicting lifestyles and emergence of pathogens.</title>
        <authorList>
            <person name="Haridas S."/>
            <person name="Albert R."/>
            <person name="Binder M."/>
            <person name="Bloem J."/>
            <person name="Labutti K."/>
            <person name="Salamov A."/>
            <person name="Andreopoulos B."/>
            <person name="Baker S."/>
            <person name="Barry K."/>
            <person name="Bills G."/>
            <person name="Bluhm B."/>
            <person name="Cannon C."/>
            <person name="Castanera R."/>
            <person name="Culley D."/>
            <person name="Daum C."/>
            <person name="Ezra D."/>
            <person name="Gonzalez J."/>
            <person name="Henrissat B."/>
            <person name="Kuo A."/>
            <person name="Liang C."/>
            <person name="Lipzen A."/>
            <person name="Lutzoni F."/>
            <person name="Magnuson J."/>
            <person name="Mondo S."/>
            <person name="Nolan M."/>
            <person name="Ohm R."/>
            <person name="Pangilinan J."/>
            <person name="Park H.-J."/>
            <person name="Ramirez L."/>
            <person name="Alfaro M."/>
            <person name="Sun H."/>
            <person name="Tritt A."/>
            <person name="Yoshinaga Y."/>
            <person name="Zwiers L.-H."/>
            <person name="Turgeon B."/>
            <person name="Goodwin S."/>
            <person name="Spatafora J."/>
            <person name="Crous P."/>
            <person name="Grigoriev I."/>
        </authorList>
    </citation>
    <scope>NUCLEOTIDE SEQUENCE</scope>
    <source>
        <strain evidence="2">CBS 116005</strain>
    </source>
</reference>